<dbReference type="EMBL" id="PSQE01000008">
    <property type="protein sequence ID" value="RHN38959.1"/>
    <property type="molecule type" value="Genomic_DNA"/>
</dbReference>
<comment type="caution">
    <text evidence="2">The sequence shown here is derived from an EMBL/GenBank/DDBJ whole genome shotgun (WGS) entry which is preliminary data.</text>
</comment>
<feature type="region of interest" description="Disordered" evidence="1">
    <location>
        <begin position="153"/>
        <end position="192"/>
    </location>
</feature>
<organism evidence="2 3">
    <name type="scientific">Medicago truncatula</name>
    <name type="common">Barrel medic</name>
    <name type="synonym">Medicago tribuloides</name>
    <dbReference type="NCBI Taxonomy" id="3880"/>
    <lineage>
        <taxon>Eukaryota</taxon>
        <taxon>Viridiplantae</taxon>
        <taxon>Streptophyta</taxon>
        <taxon>Embryophyta</taxon>
        <taxon>Tracheophyta</taxon>
        <taxon>Spermatophyta</taxon>
        <taxon>Magnoliopsida</taxon>
        <taxon>eudicotyledons</taxon>
        <taxon>Gunneridae</taxon>
        <taxon>Pentapetalae</taxon>
        <taxon>rosids</taxon>
        <taxon>fabids</taxon>
        <taxon>Fabales</taxon>
        <taxon>Fabaceae</taxon>
        <taxon>Papilionoideae</taxon>
        <taxon>50 kb inversion clade</taxon>
        <taxon>NPAAA clade</taxon>
        <taxon>Hologalegina</taxon>
        <taxon>IRL clade</taxon>
        <taxon>Trifolieae</taxon>
        <taxon>Medicago</taxon>
    </lineage>
</organism>
<accession>A0A396GBD6</accession>
<feature type="region of interest" description="Disordered" evidence="1">
    <location>
        <begin position="56"/>
        <end position="97"/>
    </location>
</feature>
<protein>
    <submittedName>
        <fullName evidence="2">Uncharacterized protein</fullName>
    </submittedName>
</protein>
<evidence type="ECO:0000313" key="2">
    <source>
        <dbReference type="EMBL" id="RHN38959.1"/>
    </source>
</evidence>
<feature type="compositionally biased region" description="Low complexity" evidence="1">
    <location>
        <begin position="58"/>
        <end position="67"/>
    </location>
</feature>
<gene>
    <name evidence="2" type="ORF">MtrunA17_Chr8g0338721</name>
</gene>
<sequence>MGSSNLQIEMDNVGQSFGIKFSASQLYSRATLCKNKSAATQSVSCKKKADASMRFTDATKPPAATKTVSGKKAAGSGSKISHATSSSKPSQSLDSGNPEIQVSIMCSSSLQIKFDNFDHSSEILLSSSNLSSPGALMGSSLFSQSISFKKKADTMHASKPPASTKTVSGKKAAGSGSKNIPRTSSSKPSLSLDSGSFKIRESIIGSSTFQIKFDNFDYCSETLLCSFKLSSSGTLMSSSLFSQSVSFKKKSDSIHASKQPAAAKTATGKKVVGSGSKRSHATSSSKPSLLLDSGNSKIQESIMCSFNLQIKFDNFYQSYETLLSSF</sequence>
<reference evidence="3" key="1">
    <citation type="journal article" date="2018" name="Nat. Plants">
        <title>Whole-genome landscape of Medicago truncatula symbiotic genes.</title>
        <authorList>
            <person name="Pecrix Y."/>
            <person name="Staton S.E."/>
            <person name="Sallet E."/>
            <person name="Lelandais-Briere C."/>
            <person name="Moreau S."/>
            <person name="Carrere S."/>
            <person name="Blein T."/>
            <person name="Jardinaud M.F."/>
            <person name="Latrasse D."/>
            <person name="Zouine M."/>
            <person name="Zahm M."/>
            <person name="Kreplak J."/>
            <person name="Mayjonade B."/>
            <person name="Satge C."/>
            <person name="Perez M."/>
            <person name="Cauet S."/>
            <person name="Marande W."/>
            <person name="Chantry-Darmon C."/>
            <person name="Lopez-Roques C."/>
            <person name="Bouchez O."/>
            <person name="Berard A."/>
            <person name="Debelle F."/>
            <person name="Munos S."/>
            <person name="Bendahmane A."/>
            <person name="Berges H."/>
            <person name="Niebel A."/>
            <person name="Buitink J."/>
            <person name="Frugier F."/>
            <person name="Benhamed M."/>
            <person name="Crespi M."/>
            <person name="Gouzy J."/>
            <person name="Gamas P."/>
        </authorList>
    </citation>
    <scope>NUCLEOTIDE SEQUENCE [LARGE SCALE GENOMIC DNA]</scope>
    <source>
        <strain evidence="3">cv. Jemalong A17</strain>
    </source>
</reference>
<proteinExistence type="predicted"/>
<dbReference type="Proteomes" id="UP000265566">
    <property type="component" value="Chromosome 8"/>
</dbReference>
<name>A0A396GBD6_MEDTR</name>
<evidence type="ECO:0000313" key="3">
    <source>
        <dbReference type="Proteomes" id="UP000265566"/>
    </source>
</evidence>
<dbReference type="AlphaFoldDB" id="A0A396GBD6"/>
<dbReference type="Gramene" id="rna44939">
    <property type="protein sequence ID" value="RHN38959.1"/>
    <property type="gene ID" value="gene44939"/>
</dbReference>
<feature type="region of interest" description="Disordered" evidence="1">
    <location>
        <begin position="265"/>
        <end position="289"/>
    </location>
</feature>
<evidence type="ECO:0000256" key="1">
    <source>
        <dbReference type="SAM" id="MobiDB-lite"/>
    </source>
</evidence>
<feature type="compositionally biased region" description="Polar residues" evidence="1">
    <location>
        <begin position="78"/>
        <end position="97"/>
    </location>
</feature>